<dbReference type="InterPro" id="IPR015867">
    <property type="entry name" value="N-reg_PII/ATP_PRibTrfase_C"/>
</dbReference>
<dbReference type="PANTHER" id="PTHR23419:SF8">
    <property type="entry name" value="FI09726P"/>
    <property type="match status" value="1"/>
</dbReference>
<gene>
    <name evidence="2" type="ORF">FVE85_1268</name>
</gene>
<reference evidence="3" key="1">
    <citation type="journal article" date="2019" name="Nat. Commun.">
        <title>Expansion of phycobilisome linker gene families in mesophilic red algae.</title>
        <authorList>
            <person name="Lee J."/>
            <person name="Kim D."/>
            <person name="Bhattacharya D."/>
            <person name="Yoon H.S."/>
        </authorList>
    </citation>
    <scope>NUCLEOTIDE SEQUENCE [LARGE SCALE GENOMIC DNA]</scope>
    <source>
        <strain evidence="3">CCMP 1328</strain>
    </source>
</reference>
<sequence>MLGAFASACASVSASASRLHAAWRSHSLKAAGGRYLKRVQPARAMATAKSNGQEEGGTRCVVYVTAPNESVAQSIASELVHYRLAACVNVIPGIKSTYLWAGKVETDQELLLMIKTRRELVNTLTERVVQLHPYDCPEVIEVPIVGGFQNYLKWIDASTIQASDKIQGAGE</sequence>
<dbReference type="AlphaFoldDB" id="A0A5J4YH88"/>
<organism evidence="2 3">
    <name type="scientific">Porphyridium purpureum</name>
    <name type="common">Red alga</name>
    <name type="synonym">Porphyridium cruentum</name>
    <dbReference type="NCBI Taxonomy" id="35688"/>
    <lineage>
        <taxon>Eukaryota</taxon>
        <taxon>Rhodophyta</taxon>
        <taxon>Bangiophyceae</taxon>
        <taxon>Porphyridiales</taxon>
        <taxon>Porphyridiaceae</taxon>
        <taxon>Porphyridium</taxon>
    </lineage>
</organism>
<keyword evidence="3" id="KW-1185">Reference proteome</keyword>
<comment type="caution">
    <text evidence="2">The sequence shown here is derived from an EMBL/GenBank/DDBJ whole genome shotgun (WGS) entry which is preliminary data.</text>
</comment>
<evidence type="ECO:0000313" key="3">
    <source>
        <dbReference type="Proteomes" id="UP000324585"/>
    </source>
</evidence>
<name>A0A5J4YH88_PORPP</name>
<evidence type="ECO:0000256" key="1">
    <source>
        <dbReference type="ARBA" id="ARBA00010169"/>
    </source>
</evidence>
<protein>
    <submittedName>
        <fullName evidence="2">Protein CutA, chloroplastic</fullName>
    </submittedName>
</protein>
<dbReference type="OrthoDB" id="2017693at2759"/>
<dbReference type="SUPFAM" id="SSF54913">
    <property type="entry name" value="GlnB-like"/>
    <property type="match status" value="1"/>
</dbReference>
<proteinExistence type="inferred from homology"/>
<dbReference type="EMBL" id="VRMN01000018">
    <property type="protein sequence ID" value="KAA8490821.1"/>
    <property type="molecule type" value="Genomic_DNA"/>
</dbReference>
<dbReference type="InterPro" id="IPR004323">
    <property type="entry name" value="Ion_tolerance_CutA"/>
</dbReference>
<dbReference type="PANTHER" id="PTHR23419">
    <property type="entry name" value="DIVALENT CATION TOLERANCE CUTA-RELATED"/>
    <property type="match status" value="1"/>
</dbReference>
<comment type="similarity">
    <text evidence="1">Belongs to the CutA family.</text>
</comment>
<dbReference type="Proteomes" id="UP000324585">
    <property type="component" value="Unassembled WGS sequence"/>
</dbReference>
<dbReference type="GO" id="GO:0005507">
    <property type="term" value="F:copper ion binding"/>
    <property type="evidence" value="ECO:0007669"/>
    <property type="project" value="TreeGrafter"/>
</dbReference>
<dbReference type="Pfam" id="PF03091">
    <property type="entry name" value="CutA1"/>
    <property type="match status" value="1"/>
</dbReference>
<dbReference type="InterPro" id="IPR011322">
    <property type="entry name" value="N-reg_PII-like_a/b"/>
</dbReference>
<dbReference type="Gene3D" id="3.30.70.120">
    <property type="match status" value="1"/>
</dbReference>
<dbReference type="GO" id="GO:0010038">
    <property type="term" value="P:response to metal ion"/>
    <property type="evidence" value="ECO:0007669"/>
    <property type="project" value="InterPro"/>
</dbReference>
<accession>A0A5J4YH88</accession>
<evidence type="ECO:0000313" key="2">
    <source>
        <dbReference type="EMBL" id="KAA8490821.1"/>
    </source>
</evidence>